<dbReference type="EMBL" id="JACJQY010000071">
    <property type="protein sequence ID" value="MBD2319889.1"/>
    <property type="molecule type" value="Genomic_DNA"/>
</dbReference>
<evidence type="ECO:0000256" key="6">
    <source>
        <dbReference type="HAMAP-Rule" id="MF_01007"/>
    </source>
</evidence>
<keyword evidence="3 6" id="KW-0489">Methyltransferase</keyword>
<evidence type="ECO:0000256" key="3">
    <source>
        <dbReference type="ARBA" id="ARBA00022603"/>
    </source>
</evidence>
<dbReference type="InterPro" id="IPR002903">
    <property type="entry name" value="RsmH"/>
</dbReference>
<comment type="catalytic activity">
    <reaction evidence="6">
        <text>cytidine(1402) in 16S rRNA + S-adenosyl-L-methionine = N(4)-methylcytidine(1402) in 16S rRNA + S-adenosyl-L-homocysteine + H(+)</text>
        <dbReference type="Rhea" id="RHEA:42928"/>
        <dbReference type="Rhea" id="RHEA-COMP:10286"/>
        <dbReference type="Rhea" id="RHEA-COMP:10287"/>
        <dbReference type="ChEBI" id="CHEBI:15378"/>
        <dbReference type="ChEBI" id="CHEBI:57856"/>
        <dbReference type="ChEBI" id="CHEBI:59789"/>
        <dbReference type="ChEBI" id="CHEBI:74506"/>
        <dbReference type="ChEBI" id="CHEBI:82748"/>
        <dbReference type="EC" id="2.1.1.199"/>
    </reaction>
</comment>
<evidence type="ECO:0000256" key="4">
    <source>
        <dbReference type="ARBA" id="ARBA00022679"/>
    </source>
</evidence>
<proteinExistence type="inferred from homology"/>
<keyword evidence="4 6" id="KW-0808">Transferase</keyword>
<gene>
    <name evidence="6 7" type="primary">rsmH</name>
    <name evidence="7" type="ORF">H6G05_24005</name>
</gene>
<dbReference type="Proteomes" id="UP000618445">
    <property type="component" value="Unassembled WGS sequence"/>
</dbReference>
<comment type="similarity">
    <text evidence="1 6">Belongs to the methyltransferase superfamily. RsmH family.</text>
</comment>
<dbReference type="CDD" id="cd02440">
    <property type="entry name" value="AdoMet_MTases"/>
    <property type="match status" value="1"/>
</dbReference>
<accession>A0ABR8CJV8</accession>
<dbReference type="EC" id="2.1.1.199" evidence="6"/>
<dbReference type="HAMAP" id="MF_01007">
    <property type="entry name" value="16SrRNA_methyltr_H"/>
    <property type="match status" value="1"/>
</dbReference>
<sequence>MTAQFHHVPVLAEPTIAGLEIVAGGVYLDCTVGGGGHSALILQAAENVSLVGIDRDEMAIAAASDTLKDYADRVSFWRGNFCEYQPSSDLKFDGILADLGVSSTQFDVAERGFSFRESGDLDMRMDNRQTLTAAEIINHYKEVELADIFFKLGEERLSRRIARQIVEKRPFKTTLELANAISACVPSSYRHGRIHPATRTFQALRIAVNRELESLEKWLAIAPNWLKTSGKIAVITFHSLEDRIVKHTFREDDRLQVLTKKVIIATDEETRANPRARSAKLRIAQRIDVSV</sequence>
<organism evidence="7 8">
    <name type="scientific">Phormidium tenue FACHB-1050</name>
    <dbReference type="NCBI Taxonomy" id="2692857"/>
    <lineage>
        <taxon>Bacteria</taxon>
        <taxon>Bacillati</taxon>
        <taxon>Cyanobacteriota</taxon>
        <taxon>Cyanophyceae</taxon>
        <taxon>Oscillatoriophycideae</taxon>
        <taxon>Oscillatoriales</taxon>
        <taxon>Oscillatoriaceae</taxon>
        <taxon>Phormidium</taxon>
    </lineage>
</organism>
<dbReference type="PANTHER" id="PTHR11265">
    <property type="entry name" value="S-ADENOSYL-METHYLTRANSFERASE MRAW"/>
    <property type="match status" value="1"/>
</dbReference>
<comment type="caution">
    <text evidence="7">The sequence shown here is derived from an EMBL/GenBank/DDBJ whole genome shotgun (WGS) entry which is preliminary data.</text>
</comment>
<comment type="subcellular location">
    <subcellularLocation>
        <location evidence="6">Cytoplasm</location>
    </subcellularLocation>
</comment>
<keyword evidence="5 6" id="KW-0949">S-adenosyl-L-methionine</keyword>
<dbReference type="RefSeq" id="WP_190582344.1">
    <property type="nucleotide sequence ID" value="NZ_CAWPQU010000069.1"/>
</dbReference>
<protein>
    <recommendedName>
        <fullName evidence="6">Ribosomal RNA small subunit methyltransferase H</fullName>
        <ecNumber evidence="6">2.1.1.199</ecNumber>
    </recommendedName>
    <alternativeName>
        <fullName evidence="6">16S rRNA m(4)C1402 methyltransferase</fullName>
    </alternativeName>
    <alternativeName>
        <fullName evidence="6">rRNA (cytosine-N(4)-)-methyltransferase RsmH</fullName>
    </alternativeName>
</protein>
<dbReference type="Gene3D" id="3.40.50.150">
    <property type="entry name" value="Vaccinia Virus protein VP39"/>
    <property type="match status" value="1"/>
</dbReference>
<keyword evidence="2 6" id="KW-0698">rRNA processing</keyword>
<comment type="function">
    <text evidence="6">Specifically methylates the N4 position of cytidine in position 1402 (C1402) of 16S rRNA.</text>
</comment>
<name>A0ABR8CJV8_9CYAN</name>
<evidence type="ECO:0000256" key="1">
    <source>
        <dbReference type="ARBA" id="ARBA00010396"/>
    </source>
</evidence>
<evidence type="ECO:0000313" key="8">
    <source>
        <dbReference type="Proteomes" id="UP000618445"/>
    </source>
</evidence>
<dbReference type="SUPFAM" id="SSF53335">
    <property type="entry name" value="S-adenosyl-L-methionine-dependent methyltransferases"/>
    <property type="match status" value="1"/>
</dbReference>
<feature type="binding site" evidence="6">
    <location>
        <begin position="35"/>
        <end position="37"/>
    </location>
    <ligand>
        <name>S-adenosyl-L-methionine</name>
        <dbReference type="ChEBI" id="CHEBI:59789"/>
    </ligand>
</feature>
<feature type="binding site" evidence="6">
    <location>
        <position position="81"/>
    </location>
    <ligand>
        <name>S-adenosyl-L-methionine</name>
        <dbReference type="ChEBI" id="CHEBI:59789"/>
    </ligand>
</feature>
<dbReference type="InterPro" id="IPR023397">
    <property type="entry name" value="SAM-dep_MeTrfase_MraW_recog"/>
</dbReference>
<dbReference type="SUPFAM" id="SSF81799">
    <property type="entry name" value="Putative methyltransferase TM0872, insert domain"/>
    <property type="match status" value="1"/>
</dbReference>
<keyword evidence="8" id="KW-1185">Reference proteome</keyword>
<dbReference type="Pfam" id="PF01795">
    <property type="entry name" value="Methyltransf_5"/>
    <property type="match status" value="1"/>
</dbReference>
<feature type="binding site" evidence="6">
    <location>
        <position position="54"/>
    </location>
    <ligand>
        <name>S-adenosyl-L-methionine</name>
        <dbReference type="ChEBI" id="CHEBI:59789"/>
    </ligand>
</feature>
<dbReference type="PIRSF" id="PIRSF004486">
    <property type="entry name" value="MraW"/>
    <property type="match status" value="1"/>
</dbReference>
<keyword evidence="6" id="KW-0963">Cytoplasm</keyword>
<feature type="binding site" evidence="6">
    <location>
        <position position="105"/>
    </location>
    <ligand>
        <name>S-adenosyl-L-methionine</name>
        <dbReference type="ChEBI" id="CHEBI:59789"/>
    </ligand>
</feature>
<dbReference type="InterPro" id="IPR029063">
    <property type="entry name" value="SAM-dependent_MTases_sf"/>
</dbReference>
<dbReference type="Gene3D" id="1.10.150.170">
    <property type="entry name" value="Putative methyltransferase TM0872, insert domain"/>
    <property type="match status" value="1"/>
</dbReference>
<reference evidence="7 8" key="1">
    <citation type="journal article" date="2020" name="ISME J.">
        <title>Comparative genomics reveals insights into cyanobacterial evolution and habitat adaptation.</title>
        <authorList>
            <person name="Chen M.Y."/>
            <person name="Teng W.K."/>
            <person name="Zhao L."/>
            <person name="Hu C.X."/>
            <person name="Zhou Y.K."/>
            <person name="Han B.P."/>
            <person name="Song L.R."/>
            <person name="Shu W.S."/>
        </authorList>
    </citation>
    <scope>NUCLEOTIDE SEQUENCE [LARGE SCALE GENOMIC DNA]</scope>
    <source>
        <strain evidence="7 8">FACHB-1050</strain>
    </source>
</reference>
<dbReference type="PANTHER" id="PTHR11265:SF0">
    <property type="entry name" value="12S RRNA N4-METHYLCYTIDINE METHYLTRANSFERASE"/>
    <property type="match status" value="1"/>
</dbReference>
<dbReference type="NCBIfam" id="TIGR00006">
    <property type="entry name" value="16S rRNA (cytosine(1402)-N(4))-methyltransferase RsmH"/>
    <property type="match status" value="1"/>
</dbReference>
<evidence type="ECO:0000256" key="5">
    <source>
        <dbReference type="ARBA" id="ARBA00022691"/>
    </source>
</evidence>
<feature type="binding site" evidence="6">
    <location>
        <position position="98"/>
    </location>
    <ligand>
        <name>S-adenosyl-L-methionine</name>
        <dbReference type="ChEBI" id="CHEBI:59789"/>
    </ligand>
</feature>
<evidence type="ECO:0000256" key="2">
    <source>
        <dbReference type="ARBA" id="ARBA00022552"/>
    </source>
</evidence>
<evidence type="ECO:0000313" key="7">
    <source>
        <dbReference type="EMBL" id="MBD2319889.1"/>
    </source>
</evidence>